<comment type="caution">
    <text evidence="2">The sequence shown here is derived from an EMBL/GenBank/DDBJ whole genome shotgun (WGS) entry which is preliminary data.</text>
</comment>
<protein>
    <submittedName>
        <fullName evidence="2">Uncharacterized protein</fullName>
    </submittedName>
</protein>
<proteinExistence type="predicted"/>
<evidence type="ECO:0000313" key="3">
    <source>
        <dbReference type="Proteomes" id="UP001187415"/>
    </source>
</evidence>
<evidence type="ECO:0000256" key="1">
    <source>
        <dbReference type="SAM" id="MobiDB-lite"/>
    </source>
</evidence>
<organism evidence="2 3">
    <name type="scientific">Channa striata</name>
    <name type="common">Snakehead murrel</name>
    <name type="synonym">Ophicephalus striatus</name>
    <dbReference type="NCBI Taxonomy" id="64152"/>
    <lineage>
        <taxon>Eukaryota</taxon>
        <taxon>Metazoa</taxon>
        <taxon>Chordata</taxon>
        <taxon>Craniata</taxon>
        <taxon>Vertebrata</taxon>
        <taxon>Euteleostomi</taxon>
        <taxon>Actinopterygii</taxon>
        <taxon>Neopterygii</taxon>
        <taxon>Teleostei</taxon>
        <taxon>Neoteleostei</taxon>
        <taxon>Acanthomorphata</taxon>
        <taxon>Anabantaria</taxon>
        <taxon>Anabantiformes</taxon>
        <taxon>Channoidei</taxon>
        <taxon>Channidae</taxon>
        <taxon>Channa</taxon>
    </lineage>
</organism>
<name>A0AA88NCC2_CHASR</name>
<feature type="region of interest" description="Disordered" evidence="1">
    <location>
        <begin position="145"/>
        <end position="193"/>
    </location>
</feature>
<feature type="compositionally biased region" description="Basic and acidic residues" evidence="1">
    <location>
        <begin position="172"/>
        <end position="193"/>
    </location>
</feature>
<keyword evidence="3" id="KW-1185">Reference proteome</keyword>
<dbReference type="Proteomes" id="UP001187415">
    <property type="component" value="Unassembled WGS sequence"/>
</dbReference>
<gene>
    <name evidence="2" type="ORF">Q5P01_004714</name>
</gene>
<sequence length="193" mass="20913">MTTGLHAPRRSSGPSRNLGADLNSRLWAVLCGAFPCLVRRQMDWLLSGDQCASGAALPAPGKLFLTPFARWPSHSSLLLPVFPPPLPASPLYLFRFLIPGVRHPAFTGLVMQRFHVEPRGKTIGNGFFPYSILIKAVINVNKKPPLAPSSTTAQRLRSAGQDHPEGACSGELQHEEKGSKREREGREGGGSRG</sequence>
<dbReference type="AlphaFoldDB" id="A0AA88NCC2"/>
<dbReference type="EMBL" id="JAUPFM010000003">
    <property type="protein sequence ID" value="KAK2855979.1"/>
    <property type="molecule type" value="Genomic_DNA"/>
</dbReference>
<reference evidence="2" key="1">
    <citation type="submission" date="2023-07" db="EMBL/GenBank/DDBJ databases">
        <title>Chromosome-level Genome Assembly of Striped Snakehead (Channa striata).</title>
        <authorList>
            <person name="Liu H."/>
        </authorList>
    </citation>
    <scope>NUCLEOTIDE SEQUENCE</scope>
    <source>
        <strain evidence="2">Gz</strain>
        <tissue evidence="2">Muscle</tissue>
    </source>
</reference>
<evidence type="ECO:0000313" key="2">
    <source>
        <dbReference type="EMBL" id="KAK2855979.1"/>
    </source>
</evidence>
<accession>A0AA88NCC2</accession>